<feature type="region of interest" description="Disordered" evidence="1">
    <location>
        <begin position="45"/>
        <end position="64"/>
    </location>
</feature>
<proteinExistence type="predicted"/>
<feature type="region of interest" description="Disordered" evidence="1">
    <location>
        <begin position="1"/>
        <end position="38"/>
    </location>
</feature>
<feature type="compositionally biased region" description="Polar residues" evidence="1">
    <location>
        <begin position="21"/>
        <end position="33"/>
    </location>
</feature>
<organism evidence="2 3">
    <name type="scientific">Asbolus verrucosus</name>
    <name type="common">Desert ironclad beetle</name>
    <dbReference type="NCBI Taxonomy" id="1661398"/>
    <lineage>
        <taxon>Eukaryota</taxon>
        <taxon>Metazoa</taxon>
        <taxon>Ecdysozoa</taxon>
        <taxon>Arthropoda</taxon>
        <taxon>Hexapoda</taxon>
        <taxon>Insecta</taxon>
        <taxon>Pterygota</taxon>
        <taxon>Neoptera</taxon>
        <taxon>Endopterygota</taxon>
        <taxon>Coleoptera</taxon>
        <taxon>Polyphaga</taxon>
        <taxon>Cucujiformia</taxon>
        <taxon>Tenebrionidae</taxon>
        <taxon>Pimeliinae</taxon>
        <taxon>Asbolus</taxon>
    </lineage>
</organism>
<accession>A0A482V9G9</accession>
<dbReference type="EMBL" id="QDEB01124534">
    <property type="protein sequence ID" value="RZB39872.1"/>
    <property type="molecule type" value="Genomic_DNA"/>
</dbReference>
<keyword evidence="3" id="KW-1185">Reference proteome</keyword>
<dbReference type="OrthoDB" id="6758847at2759"/>
<reference evidence="2 3" key="1">
    <citation type="submission" date="2017-03" db="EMBL/GenBank/DDBJ databases">
        <title>Genome of the blue death feigning beetle - Asbolus verrucosus.</title>
        <authorList>
            <person name="Rider S.D."/>
        </authorList>
    </citation>
    <scope>NUCLEOTIDE SEQUENCE [LARGE SCALE GENOMIC DNA]</scope>
    <source>
        <strain evidence="2">Butters</strain>
        <tissue evidence="2">Head and leg muscle</tissue>
    </source>
</reference>
<gene>
    <name evidence="2" type="ORF">BDFB_011488</name>
</gene>
<dbReference type="AlphaFoldDB" id="A0A482V9G9"/>
<dbReference type="Proteomes" id="UP000292052">
    <property type="component" value="Unassembled WGS sequence"/>
</dbReference>
<feature type="compositionally biased region" description="Polar residues" evidence="1">
    <location>
        <begin position="1"/>
        <end position="14"/>
    </location>
</feature>
<protein>
    <submittedName>
        <fullName evidence="2">Uncharacterized protein</fullName>
    </submittedName>
</protein>
<evidence type="ECO:0000313" key="2">
    <source>
        <dbReference type="EMBL" id="RZB39872.1"/>
    </source>
</evidence>
<feature type="compositionally biased region" description="Basic and acidic residues" evidence="1">
    <location>
        <begin position="54"/>
        <end position="64"/>
    </location>
</feature>
<dbReference type="STRING" id="1661398.A0A482V9G9"/>
<evidence type="ECO:0000256" key="1">
    <source>
        <dbReference type="SAM" id="MobiDB-lite"/>
    </source>
</evidence>
<comment type="caution">
    <text evidence="2">The sequence shown here is derived from an EMBL/GenBank/DDBJ whole genome shotgun (WGS) entry which is preliminary data.</text>
</comment>
<evidence type="ECO:0000313" key="3">
    <source>
        <dbReference type="Proteomes" id="UP000292052"/>
    </source>
</evidence>
<sequence>MKSSKYTQASTPNDNEYRDYQNVTILDEGNQNSEGHRSSDYLLKSNYDGFKPQEGPRDVHRYSPERNANRFPVDIELCNCAKDVIYAPKGRFCSDQSIVMNRSFATLPKFESTNLSQFSLDRKGKFQPRQKHAFLCEQKARPERKRMQSPEIINIHRGPNNALYDGYGDENCAIKSCAYDKEFKCDDYGFRRGHPFRTSSSTI</sequence>
<name>A0A482V9G9_ASBVE</name>